<evidence type="ECO:0000313" key="3">
    <source>
        <dbReference type="Proteomes" id="UP000258309"/>
    </source>
</evidence>
<dbReference type="EMBL" id="NCSJ02000177">
    <property type="protein sequence ID" value="RFU28056.1"/>
    <property type="molecule type" value="Genomic_DNA"/>
</dbReference>
<comment type="caution">
    <text evidence="2">The sequence shown here is derived from an EMBL/GenBank/DDBJ whole genome shotgun (WGS) entry which is preliminary data.</text>
</comment>
<gene>
    <name evidence="2" type="ORF">B7463_g8281</name>
</gene>
<dbReference type="InterPro" id="IPR006598">
    <property type="entry name" value="CAP10"/>
</dbReference>
<dbReference type="PANTHER" id="PTHR12203:SF63">
    <property type="entry name" value="GLYCOSYL TRANSFERASE CAP10 DOMAIN-CONTAINING PROTEIN"/>
    <property type="match status" value="1"/>
</dbReference>
<dbReference type="Proteomes" id="UP000258309">
    <property type="component" value="Unassembled WGS sequence"/>
</dbReference>
<dbReference type="InterPro" id="IPR051091">
    <property type="entry name" value="O-Glucosyltr/Glycosyltrsf_90"/>
</dbReference>
<feature type="non-terminal residue" evidence="2">
    <location>
        <position position="350"/>
    </location>
</feature>
<dbReference type="OMA" id="HFAFWAW"/>
<protein>
    <recommendedName>
        <fullName evidence="1">Glycosyl transferase CAP10 domain-containing protein</fullName>
    </recommendedName>
</protein>
<evidence type="ECO:0000313" key="2">
    <source>
        <dbReference type="EMBL" id="RFU28056.1"/>
    </source>
</evidence>
<dbReference type="AlphaFoldDB" id="A0A3E2H3T2"/>
<proteinExistence type="predicted"/>
<keyword evidence="3" id="KW-1185">Reference proteome</keyword>
<dbReference type="OrthoDB" id="202415at2759"/>
<dbReference type="SMART" id="SM00672">
    <property type="entry name" value="CAP10"/>
    <property type="match status" value="1"/>
</dbReference>
<accession>A0A3E2H3T2</accession>
<dbReference type="Pfam" id="PF05686">
    <property type="entry name" value="Glyco_transf_90"/>
    <property type="match status" value="1"/>
</dbReference>
<evidence type="ECO:0000259" key="1">
    <source>
        <dbReference type="SMART" id="SM00672"/>
    </source>
</evidence>
<feature type="non-terminal residue" evidence="2">
    <location>
        <position position="1"/>
    </location>
</feature>
<dbReference type="PANTHER" id="PTHR12203">
    <property type="entry name" value="KDEL LYS-ASP-GLU-LEU CONTAINING - RELATED"/>
    <property type="match status" value="1"/>
</dbReference>
<feature type="domain" description="Glycosyl transferase CAP10" evidence="1">
    <location>
        <begin position="30"/>
        <end position="319"/>
    </location>
</feature>
<sequence>MERDVSESTLQDRTASFHQIHRALLTSPEPLPDTVFALNILDNPLPGTWSYSRPVSSSLEFDVDSPGQDNPIFPMPHFSYFSWPKRYIGSLSSALSRIATIEESTPWTEKIDKAVWRGTTWFTPAGRPEGRRRLLEVVRERDGAGKVKGNMKSWADIMALESGKGNELRIEHFCRYRYVIYAEGVTYSGRLPYHQACASVLLSPPITYLQHTTHLIRPLFSWSLPLSSSSSVQNPPSKPVPNPDVKTNTSFPISYPPSQANAIFVSSNWDDLEATVQYLQSHPDIGERIARNQRETFVGRGYLSDAAEVCYWRELIRAWSSFAVVDEEEWEEGMLWEDYILTGKVQWDRR</sequence>
<organism evidence="2 3">
    <name type="scientific">Scytalidium lignicola</name>
    <name type="common">Hyphomycete</name>
    <dbReference type="NCBI Taxonomy" id="5539"/>
    <lineage>
        <taxon>Eukaryota</taxon>
        <taxon>Fungi</taxon>
        <taxon>Dikarya</taxon>
        <taxon>Ascomycota</taxon>
        <taxon>Pezizomycotina</taxon>
        <taxon>Leotiomycetes</taxon>
        <taxon>Leotiomycetes incertae sedis</taxon>
        <taxon>Scytalidium</taxon>
    </lineage>
</organism>
<reference evidence="2 3" key="1">
    <citation type="submission" date="2018-05" db="EMBL/GenBank/DDBJ databases">
        <title>Draft genome sequence of Scytalidium lignicola DSM 105466, a ubiquitous saprotrophic fungus.</title>
        <authorList>
            <person name="Buettner E."/>
            <person name="Gebauer A.M."/>
            <person name="Hofrichter M."/>
            <person name="Liers C."/>
            <person name="Kellner H."/>
        </authorList>
    </citation>
    <scope>NUCLEOTIDE SEQUENCE [LARGE SCALE GENOMIC DNA]</scope>
    <source>
        <strain evidence="2 3">DSM 105466</strain>
    </source>
</reference>
<name>A0A3E2H3T2_SCYLI</name>